<dbReference type="Pfam" id="PF00483">
    <property type="entry name" value="NTP_transferase"/>
    <property type="match status" value="1"/>
</dbReference>
<dbReference type="PANTHER" id="PTHR43584:SF8">
    <property type="entry name" value="N-ACETYLMURAMATE ALPHA-1-PHOSPHATE URIDYLYLTRANSFERASE"/>
    <property type="match status" value="1"/>
</dbReference>
<keyword evidence="6" id="KW-0548">Nucleotidyltransferase</keyword>
<sequence>MQAVIIAAGESKRFWPLNNGIHKSQFKLLGKPLVYWALKGLAENDIRDVAIVVGKNSSMRGMLAKENVRQLADGMKINYLVQEEPLGTGNALWQAKDFIKERFVLLWGNKAGSKELVKQIIEKQKKDNADAVLVGTAAGNPSEYGVFRFDGEKVAEIVENPDQGKEPSNIAFAGARLLAPDFFEYYEKLSKHHEADLVDATNIYLKDKKVSLLMSEGKGLTLKYPWDLFSIMDVLFELQKPAISPSAKIGKNVVIDGPVYIGENCVIGHHNVLRGPVNLEANCKTGVFMEIKHSIVQEGTTFHSGYLGDSIIGKNCRFGAGFITGNLRFDKKPIYGLPKLGVIVGDNSAFGIHSGIMPGVLIGANCVVGPGTHVFKDLPDHTAYYAKPENVIK</sequence>
<dbReference type="InterPro" id="IPR001451">
    <property type="entry name" value="Hexapep"/>
</dbReference>
<evidence type="ECO:0000256" key="7">
    <source>
        <dbReference type="ARBA" id="ARBA00023268"/>
    </source>
</evidence>
<dbReference type="PANTHER" id="PTHR43584">
    <property type="entry name" value="NUCLEOTIDYL TRANSFERASE"/>
    <property type="match status" value="1"/>
</dbReference>
<accession>A0A1G2QVD2</accession>
<evidence type="ECO:0000256" key="1">
    <source>
        <dbReference type="ARBA" id="ARBA00005166"/>
    </source>
</evidence>
<evidence type="ECO:0000259" key="11">
    <source>
        <dbReference type="Pfam" id="PF00483"/>
    </source>
</evidence>
<dbReference type="Pfam" id="PF14602">
    <property type="entry name" value="Hexapep_2"/>
    <property type="match status" value="1"/>
</dbReference>
<dbReference type="GO" id="GO:0019134">
    <property type="term" value="F:glucosamine-1-phosphate N-acetyltransferase activity"/>
    <property type="evidence" value="ECO:0007669"/>
    <property type="project" value="UniProtKB-EC"/>
</dbReference>
<dbReference type="GO" id="GO:0003977">
    <property type="term" value="F:UDP-N-acetylglucosamine diphosphorylase activity"/>
    <property type="evidence" value="ECO:0007669"/>
    <property type="project" value="UniProtKB-EC"/>
</dbReference>
<dbReference type="Proteomes" id="UP000178170">
    <property type="component" value="Unassembled WGS sequence"/>
</dbReference>
<evidence type="ECO:0000256" key="2">
    <source>
        <dbReference type="ARBA" id="ARBA00005208"/>
    </source>
</evidence>
<dbReference type="SUPFAM" id="SSF53448">
    <property type="entry name" value="Nucleotide-diphospho-sugar transferases"/>
    <property type="match status" value="1"/>
</dbReference>
<dbReference type="SUPFAM" id="SSF51161">
    <property type="entry name" value="Trimeric LpxA-like enzymes"/>
    <property type="match status" value="1"/>
</dbReference>
<protein>
    <recommendedName>
        <fullName evidence="11">Nucleotidyl transferase domain-containing protein</fullName>
    </recommendedName>
</protein>
<proteinExistence type="inferred from homology"/>
<gene>
    <name evidence="12" type="ORF">A2843_01435</name>
</gene>
<dbReference type="InterPro" id="IPR011004">
    <property type="entry name" value="Trimer_LpxA-like_sf"/>
</dbReference>
<evidence type="ECO:0000256" key="3">
    <source>
        <dbReference type="ARBA" id="ARBA00007707"/>
    </source>
</evidence>
<evidence type="ECO:0000256" key="8">
    <source>
        <dbReference type="ARBA" id="ARBA00023315"/>
    </source>
</evidence>
<comment type="similarity">
    <text evidence="4">In the N-terminal section; belongs to the N-acetylglucosamine-1-phosphate uridyltransferase family.</text>
</comment>
<comment type="catalytic activity">
    <reaction evidence="10">
        <text>N-acetyl-alpha-D-glucosamine 1-phosphate + UTP + H(+) = UDP-N-acetyl-alpha-D-glucosamine + diphosphate</text>
        <dbReference type="Rhea" id="RHEA:13509"/>
        <dbReference type="ChEBI" id="CHEBI:15378"/>
        <dbReference type="ChEBI" id="CHEBI:33019"/>
        <dbReference type="ChEBI" id="CHEBI:46398"/>
        <dbReference type="ChEBI" id="CHEBI:57705"/>
        <dbReference type="ChEBI" id="CHEBI:57776"/>
        <dbReference type="EC" id="2.7.7.23"/>
    </reaction>
</comment>
<keyword evidence="8" id="KW-0012">Acyltransferase</keyword>
<evidence type="ECO:0000313" key="13">
    <source>
        <dbReference type="Proteomes" id="UP000178170"/>
    </source>
</evidence>
<comment type="similarity">
    <text evidence="3">In the C-terminal section; belongs to the transferase hexapeptide repeat family.</text>
</comment>
<dbReference type="InterPro" id="IPR050065">
    <property type="entry name" value="GlmU-like"/>
</dbReference>
<dbReference type="Gene3D" id="2.160.10.10">
    <property type="entry name" value="Hexapeptide repeat proteins"/>
    <property type="match status" value="1"/>
</dbReference>
<name>A0A1G2QVD2_9BACT</name>
<reference evidence="12 13" key="1">
    <citation type="journal article" date="2016" name="Nat. Commun.">
        <title>Thousands of microbial genomes shed light on interconnected biogeochemical processes in an aquifer system.</title>
        <authorList>
            <person name="Anantharaman K."/>
            <person name="Brown C.T."/>
            <person name="Hug L.A."/>
            <person name="Sharon I."/>
            <person name="Castelle C.J."/>
            <person name="Probst A.J."/>
            <person name="Thomas B.C."/>
            <person name="Singh A."/>
            <person name="Wilkins M.J."/>
            <person name="Karaoz U."/>
            <person name="Brodie E.L."/>
            <person name="Williams K.H."/>
            <person name="Hubbard S.S."/>
            <person name="Banfield J.F."/>
        </authorList>
    </citation>
    <scope>NUCLEOTIDE SEQUENCE [LARGE SCALE GENOMIC DNA]</scope>
</reference>
<dbReference type="EMBL" id="MHTS01000026">
    <property type="protein sequence ID" value="OHA63811.1"/>
    <property type="molecule type" value="Genomic_DNA"/>
</dbReference>
<evidence type="ECO:0000256" key="10">
    <source>
        <dbReference type="ARBA" id="ARBA00048493"/>
    </source>
</evidence>
<evidence type="ECO:0000256" key="6">
    <source>
        <dbReference type="ARBA" id="ARBA00022695"/>
    </source>
</evidence>
<organism evidence="12 13">
    <name type="scientific">Candidatus Wildermuthbacteria bacterium RIFCSPHIGHO2_01_FULL_48_27b</name>
    <dbReference type="NCBI Taxonomy" id="1802447"/>
    <lineage>
        <taxon>Bacteria</taxon>
        <taxon>Candidatus Wildermuthiibacteriota</taxon>
    </lineage>
</organism>
<dbReference type="Pfam" id="PF00132">
    <property type="entry name" value="Hexapep"/>
    <property type="match status" value="1"/>
</dbReference>
<evidence type="ECO:0000256" key="4">
    <source>
        <dbReference type="ARBA" id="ARBA00007947"/>
    </source>
</evidence>
<keyword evidence="7" id="KW-0511">Multifunctional enzyme</keyword>
<feature type="domain" description="Nucleotidyl transferase" evidence="11">
    <location>
        <begin position="3"/>
        <end position="212"/>
    </location>
</feature>
<comment type="caution">
    <text evidence="12">The sequence shown here is derived from an EMBL/GenBank/DDBJ whole genome shotgun (WGS) entry which is preliminary data.</text>
</comment>
<dbReference type="InterPro" id="IPR005835">
    <property type="entry name" value="NTP_transferase_dom"/>
</dbReference>
<evidence type="ECO:0000256" key="9">
    <source>
        <dbReference type="ARBA" id="ARBA00048247"/>
    </source>
</evidence>
<comment type="pathway">
    <text evidence="1">Nucleotide-sugar biosynthesis; UDP-N-acetyl-alpha-D-glucosamine biosynthesis; N-acetyl-alpha-D-glucosamine 1-phosphate from alpha-D-glucosamine 6-phosphate (route II): step 2/2.</text>
</comment>
<keyword evidence="5" id="KW-0808">Transferase</keyword>
<evidence type="ECO:0000256" key="5">
    <source>
        <dbReference type="ARBA" id="ARBA00022679"/>
    </source>
</evidence>
<dbReference type="AlphaFoldDB" id="A0A1G2QVD2"/>
<evidence type="ECO:0000313" key="12">
    <source>
        <dbReference type="EMBL" id="OHA63811.1"/>
    </source>
</evidence>
<dbReference type="InterPro" id="IPR029044">
    <property type="entry name" value="Nucleotide-diphossugar_trans"/>
</dbReference>
<comment type="catalytic activity">
    <reaction evidence="9">
        <text>alpha-D-glucosamine 1-phosphate + acetyl-CoA = N-acetyl-alpha-D-glucosamine 1-phosphate + CoA + H(+)</text>
        <dbReference type="Rhea" id="RHEA:13725"/>
        <dbReference type="ChEBI" id="CHEBI:15378"/>
        <dbReference type="ChEBI" id="CHEBI:57287"/>
        <dbReference type="ChEBI" id="CHEBI:57288"/>
        <dbReference type="ChEBI" id="CHEBI:57776"/>
        <dbReference type="ChEBI" id="CHEBI:58516"/>
        <dbReference type="EC" id="2.3.1.157"/>
    </reaction>
</comment>
<dbReference type="Gene3D" id="3.90.550.10">
    <property type="entry name" value="Spore Coat Polysaccharide Biosynthesis Protein SpsA, Chain A"/>
    <property type="match status" value="1"/>
</dbReference>
<comment type="pathway">
    <text evidence="2">Nucleotide-sugar biosynthesis; UDP-N-acetyl-alpha-D-glucosamine biosynthesis; UDP-N-acetyl-alpha-D-glucosamine from N-acetyl-alpha-D-glucosamine 1-phosphate: step 1/1.</text>
</comment>